<dbReference type="Proteomes" id="UP001206895">
    <property type="component" value="Unassembled WGS sequence"/>
</dbReference>
<proteinExistence type="predicted"/>
<name>A0ABT1HH46_9NOCA</name>
<sequence length="195" mass="21878">MTDRHSDLSGLPRWHPSPLVRSAITTIRALGWSVMAVSDACSCASPECEPPDCSFAYTSGLHLGPIPELAVYGLDARTAQAVLNELVDVLRWRDWRTLVEHEIEFTIDSIDSTLRLIELVDKSDLLITNELFPDAAFLQVVWADDDGSYPWEADYSLAPHAQFIKGVQGAAQRTDPRYISRSTGPNRAQRRKRKR</sequence>
<reference evidence="1 2" key="1">
    <citation type="submission" date="2022-06" db="EMBL/GenBank/DDBJ databases">
        <title>Genomic Encyclopedia of Archaeal and Bacterial Type Strains, Phase II (KMG-II): from individual species to whole genera.</title>
        <authorList>
            <person name="Goeker M."/>
        </authorList>
    </citation>
    <scope>NUCLEOTIDE SEQUENCE [LARGE SCALE GENOMIC DNA]</scope>
    <source>
        <strain evidence="1 2">DSM 44693</strain>
    </source>
</reference>
<comment type="caution">
    <text evidence="1">The sequence shown here is derived from an EMBL/GenBank/DDBJ whole genome shotgun (WGS) entry which is preliminary data.</text>
</comment>
<gene>
    <name evidence="1" type="ORF">LX13_003396</name>
</gene>
<keyword evidence="2" id="KW-1185">Reference proteome</keyword>
<evidence type="ECO:0000313" key="1">
    <source>
        <dbReference type="EMBL" id="MCP2177568.1"/>
    </source>
</evidence>
<evidence type="ECO:0000313" key="2">
    <source>
        <dbReference type="Proteomes" id="UP001206895"/>
    </source>
</evidence>
<dbReference type="EMBL" id="JAMTCJ010000003">
    <property type="protein sequence ID" value="MCP2177568.1"/>
    <property type="molecule type" value="Genomic_DNA"/>
</dbReference>
<accession>A0ABT1HH46</accession>
<dbReference type="RefSeq" id="WP_253662482.1">
    <property type="nucleotide sequence ID" value="NZ_BAAAJQ010000001.1"/>
</dbReference>
<evidence type="ECO:0008006" key="3">
    <source>
        <dbReference type="Google" id="ProtNLM"/>
    </source>
</evidence>
<dbReference type="Pfam" id="PF14081">
    <property type="entry name" value="DUF4262"/>
    <property type="match status" value="1"/>
</dbReference>
<organism evidence="1 2">
    <name type="scientific">Williamsia maris</name>
    <dbReference type="NCBI Taxonomy" id="72806"/>
    <lineage>
        <taxon>Bacteria</taxon>
        <taxon>Bacillati</taxon>
        <taxon>Actinomycetota</taxon>
        <taxon>Actinomycetes</taxon>
        <taxon>Mycobacteriales</taxon>
        <taxon>Nocardiaceae</taxon>
        <taxon>Williamsia</taxon>
    </lineage>
</organism>
<dbReference type="InterPro" id="IPR025358">
    <property type="entry name" value="DUF4262"/>
</dbReference>
<protein>
    <recommendedName>
        <fullName evidence="3">DUF4262 domain-containing protein</fullName>
    </recommendedName>
</protein>